<dbReference type="GO" id="GO:0051087">
    <property type="term" value="F:protein-folding chaperone binding"/>
    <property type="evidence" value="ECO:0007669"/>
    <property type="project" value="InterPro"/>
</dbReference>
<dbReference type="GO" id="GO:0005576">
    <property type="term" value="C:extracellular region"/>
    <property type="evidence" value="ECO:0007669"/>
    <property type="project" value="UniProtKB-SubCell"/>
</dbReference>
<dbReference type="InterPro" id="IPR011234">
    <property type="entry name" value="Fumarylacetoacetase-like_C"/>
</dbReference>
<reference evidence="10 11" key="1">
    <citation type="journal article" date="2020" name="bioRxiv">
        <title>Sequence and annotation of 42 cannabis genomes reveals extensive copy number variation in cannabinoid synthesis and pathogen resistance genes.</title>
        <authorList>
            <person name="Mckernan K.J."/>
            <person name="Helbert Y."/>
            <person name="Kane L.T."/>
            <person name="Ebling H."/>
            <person name="Zhang L."/>
            <person name="Liu B."/>
            <person name="Eaton Z."/>
            <person name="Mclaughlin S."/>
            <person name="Kingan S."/>
            <person name="Baybayan P."/>
            <person name="Concepcion G."/>
            <person name="Jordan M."/>
            <person name="Riva A."/>
            <person name="Barbazuk W."/>
            <person name="Harkins T."/>
        </authorList>
    </citation>
    <scope>NUCLEOTIDE SEQUENCE [LARGE SCALE GENOMIC DNA]</scope>
    <source>
        <strain evidence="11">cv. Jamaican Lion 4</strain>
        <tissue evidence="10">Leaf</tissue>
    </source>
</reference>
<dbReference type="Gene3D" id="3.20.20.80">
    <property type="entry name" value="Glycosidases"/>
    <property type="match status" value="1"/>
</dbReference>
<dbReference type="EMBL" id="JAATIP010000105">
    <property type="protein sequence ID" value="KAF4372625.1"/>
    <property type="molecule type" value="Genomic_DNA"/>
</dbReference>
<evidence type="ECO:0000256" key="6">
    <source>
        <dbReference type="ARBA" id="ARBA00022525"/>
    </source>
</evidence>
<name>A0A7J6FPM4_CANSA</name>
<dbReference type="InterPro" id="IPR036533">
    <property type="entry name" value="BAG_dom_sf"/>
</dbReference>
<dbReference type="Proteomes" id="UP000525078">
    <property type="component" value="Unassembled WGS sequence"/>
</dbReference>
<dbReference type="SUPFAM" id="SSF56529">
    <property type="entry name" value="FAH"/>
    <property type="match status" value="1"/>
</dbReference>
<dbReference type="SUPFAM" id="SSF51445">
    <property type="entry name" value="(Trans)glycosidases"/>
    <property type="match status" value="1"/>
</dbReference>
<dbReference type="PROSITE" id="PS51035">
    <property type="entry name" value="BAG"/>
    <property type="match status" value="1"/>
</dbReference>
<dbReference type="Gene3D" id="3.90.850.10">
    <property type="entry name" value="Fumarylacetoacetase-like, C-terminal domain"/>
    <property type="match status" value="1"/>
</dbReference>
<dbReference type="Pfam" id="PF02179">
    <property type="entry name" value="BAG"/>
    <property type="match status" value="1"/>
</dbReference>
<accession>A0A7J6FPM4</accession>
<dbReference type="EC" id="3.2.1.78" evidence="5"/>
<dbReference type="Pfam" id="PF26410">
    <property type="entry name" value="GH5_mannosidase"/>
    <property type="match status" value="1"/>
</dbReference>
<organism evidence="10 11">
    <name type="scientific">Cannabis sativa</name>
    <name type="common">Hemp</name>
    <name type="synonym">Marijuana</name>
    <dbReference type="NCBI Taxonomy" id="3483"/>
    <lineage>
        <taxon>Eukaryota</taxon>
        <taxon>Viridiplantae</taxon>
        <taxon>Streptophyta</taxon>
        <taxon>Embryophyta</taxon>
        <taxon>Tracheophyta</taxon>
        <taxon>Spermatophyta</taxon>
        <taxon>Magnoliopsida</taxon>
        <taxon>eudicotyledons</taxon>
        <taxon>Gunneridae</taxon>
        <taxon>Pentapetalae</taxon>
        <taxon>rosids</taxon>
        <taxon>fabids</taxon>
        <taxon>Rosales</taxon>
        <taxon>Cannabaceae</taxon>
        <taxon>Cannabis</taxon>
    </lineage>
</organism>
<dbReference type="InterPro" id="IPR036663">
    <property type="entry name" value="Fumarylacetoacetase_C_sf"/>
</dbReference>
<dbReference type="SUPFAM" id="SSF63491">
    <property type="entry name" value="BAG domain"/>
    <property type="match status" value="1"/>
</dbReference>
<keyword evidence="8" id="KW-0326">Glycosidase</keyword>
<dbReference type="InterPro" id="IPR045053">
    <property type="entry name" value="MAN-like"/>
</dbReference>
<evidence type="ECO:0000313" key="11">
    <source>
        <dbReference type="Proteomes" id="UP000525078"/>
    </source>
</evidence>
<evidence type="ECO:0000256" key="2">
    <source>
        <dbReference type="ARBA" id="ARBA00004613"/>
    </source>
</evidence>
<dbReference type="GO" id="GO:0000272">
    <property type="term" value="P:polysaccharide catabolic process"/>
    <property type="evidence" value="ECO:0007669"/>
    <property type="project" value="InterPro"/>
</dbReference>
<dbReference type="InterPro" id="IPR003103">
    <property type="entry name" value="BAG_domain"/>
</dbReference>
<dbReference type="SMART" id="SM00264">
    <property type="entry name" value="BAG"/>
    <property type="match status" value="1"/>
</dbReference>
<evidence type="ECO:0000256" key="1">
    <source>
        <dbReference type="ARBA" id="ARBA00001678"/>
    </source>
</evidence>
<dbReference type="Gene3D" id="1.20.58.120">
    <property type="entry name" value="BAG domain"/>
    <property type="match status" value="1"/>
</dbReference>
<dbReference type="PROSITE" id="PS50096">
    <property type="entry name" value="IQ"/>
    <property type="match status" value="1"/>
</dbReference>
<keyword evidence="6" id="KW-0964">Secreted</keyword>
<proteinExistence type="inferred from homology"/>
<evidence type="ECO:0000256" key="4">
    <source>
        <dbReference type="ARBA" id="ARBA00010211"/>
    </source>
</evidence>
<comment type="subcellular location">
    <subcellularLocation>
        <location evidence="2">Secreted</location>
    </subcellularLocation>
</comment>
<evidence type="ECO:0000256" key="7">
    <source>
        <dbReference type="ARBA" id="ARBA00022801"/>
    </source>
</evidence>
<evidence type="ECO:0000259" key="9">
    <source>
        <dbReference type="PROSITE" id="PS51035"/>
    </source>
</evidence>
<comment type="similarity">
    <text evidence="4">Belongs to the FAH family.</text>
</comment>
<dbReference type="FunFam" id="3.20.20.80:FF:000012">
    <property type="entry name" value="Mannan endo-1,4-beta-mannosidase 6"/>
    <property type="match status" value="1"/>
</dbReference>
<sequence length="957" mass="107095">MAAVVGSGNELGKPVNVNEAADHIFGLVLMNDWSARDIQAWEYVPLGPFLGKSFGTTISPWIVSLEALEPFACAAPKQDPLPLPYLAEKVSRNYDIQLEVEIKPAGVEDSTVVTKSNFKHLYWTLTQQIAHHTINGCNLRPGDILGTGTISGPEPDSLGCLLELSWNGQKTISLKGATRKFLEDGDEVIITGFCKFIMHYALRIEMEMNTPLGLAPARGRLFLHCLDDVIKGSFYSTTVTYTFHNDQTTPTSQSNSTTNAVPVHSTEAPIPITVHLPQQTQPNSAPAATKIQSAYRAHRIRTLHRTISSVDSAADELQRVIQRQDTVDAIRSDEREKLRMNEALMALLLRLDSVPGWDPAVREARRKVSRRIVGMQEILDAITESKVEDGQSYFWGYDGFTRNWDEVLAEMEEDVCKSTGGDELERFCAEHLGFRCLQSTTTYWTTDHECVLPLKWKEKDLPICNNVIHFSDQLSFPVLWQPKMAFVGTNSTHFVVAEDDHGGNYSEIYVNGWNSYWLMEKSIWVSSRSKVSKMLRMGAQMGLTVCRTWAFSDGYGSSALQTSPGVFNERVFRALDYVIVEARKNKLRLILSLVNNLNAFGGKTQYVRWAEEAGVNVSQTDDSFFSHPTVKDYYKAYIKAILTRKNSLTGVKYSEDPAIFAWELINEPRCLSNSSAPVLQAWITEMAAYVKSLDEKHLLTVGIEGFYGPKTTERSKVNPGEWAASLGSDFIQNSAIDNIDFASVHAYPDSWIQKGDSEAKMNFLSRWVDSHISDGEHLLKKPVLITEFGSSLRMNKTPEDTNLLLKTVYDRVYESAKKREAGAGALIWQLLVEGVDEYADQFSLVAWDHPSIYKLITRQSCRLRRIFFNTKVTLEIHIRNGEVTHLRHAATLAFRHAFLTIREFWIAISATVTALNAVGPGAAPPQALGHAAEHRNTRGATTPHLLKNAVFASATII</sequence>
<comment type="catalytic activity">
    <reaction evidence="1">
        <text>Random hydrolysis of (1-&gt;4)-beta-D-mannosidic linkages in mannans, galactomannans and glucomannans.</text>
        <dbReference type="EC" id="3.2.1.78"/>
    </reaction>
</comment>
<evidence type="ECO:0000256" key="5">
    <source>
        <dbReference type="ARBA" id="ARBA00012706"/>
    </source>
</evidence>
<dbReference type="GO" id="GO:0016985">
    <property type="term" value="F:mannan endo-1,4-beta-mannosidase activity"/>
    <property type="evidence" value="ECO:0007669"/>
    <property type="project" value="UniProtKB-EC"/>
</dbReference>
<comment type="caution">
    <text evidence="10">The sequence shown here is derived from an EMBL/GenBank/DDBJ whole genome shotgun (WGS) entry which is preliminary data.</text>
</comment>
<evidence type="ECO:0000256" key="8">
    <source>
        <dbReference type="ARBA" id="ARBA00023295"/>
    </source>
</evidence>
<keyword evidence="7" id="KW-0378">Hydrolase</keyword>
<evidence type="ECO:0000256" key="3">
    <source>
        <dbReference type="ARBA" id="ARBA00005641"/>
    </source>
</evidence>
<dbReference type="InterPro" id="IPR001547">
    <property type="entry name" value="Glyco_hydro_5"/>
</dbReference>
<dbReference type="PANTHER" id="PTHR31451">
    <property type="match status" value="1"/>
</dbReference>
<dbReference type="InterPro" id="IPR017853">
    <property type="entry name" value="GH"/>
</dbReference>
<protein>
    <recommendedName>
        <fullName evidence="5">mannan endo-1,4-beta-mannosidase</fullName>
        <ecNumber evidence="5">3.2.1.78</ecNumber>
    </recommendedName>
</protein>
<comment type="similarity">
    <text evidence="3">Belongs to the glycosyl hydrolase 5 (cellulase A) family.</text>
</comment>
<feature type="domain" description="BAG" evidence="9">
    <location>
        <begin position="306"/>
        <end position="383"/>
    </location>
</feature>
<gene>
    <name evidence="10" type="ORF">F8388_027298</name>
</gene>
<dbReference type="AlphaFoldDB" id="A0A7J6FPM4"/>
<dbReference type="Pfam" id="PF01557">
    <property type="entry name" value="FAA_hydrolase"/>
    <property type="match status" value="1"/>
</dbReference>
<evidence type="ECO:0000313" key="10">
    <source>
        <dbReference type="EMBL" id="KAF4372625.1"/>
    </source>
</evidence>
<dbReference type="PANTHER" id="PTHR31451:SF51">
    <property type="entry name" value="MANNAN ENDO-1,4-BETA-MANNOSIDASE 6"/>
    <property type="match status" value="1"/>
</dbReference>